<name>A0A4Z0JME7_9LACO</name>
<evidence type="ECO:0000313" key="2">
    <source>
        <dbReference type="Proteomes" id="UP000298021"/>
    </source>
</evidence>
<protein>
    <submittedName>
        <fullName evidence="1">Capsid protein</fullName>
    </submittedName>
</protein>
<dbReference type="Pfam" id="PF10665">
    <property type="entry name" value="Minor_capsid_1"/>
    <property type="match status" value="1"/>
</dbReference>
<dbReference type="AlphaFoldDB" id="A0A4Z0JME7"/>
<reference evidence="1 2" key="1">
    <citation type="submission" date="2018-10" db="EMBL/GenBank/DDBJ databases">
        <title>Lactobacillus sp. R7 and Lactobacillus sp. R19 isolated from fermented mustard green product of Taiwan.</title>
        <authorList>
            <person name="Lin S.-T."/>
        </authorList>
    </citation>
    <scope>NUCLEOTIDE SEQUENCE [LARGE SCALE GENOMIC DNA]</scope>
    <source>
        <strain evidence="1 2">BCRC 81127</strain>
    </source>
</reference>
<dbReference type="Proteomes" id="UP000298021">
    <property type="component" value="Unassembled WGS sequence"/>
</dbReference>
<sequence>MANQSVVLKLKTGEVNNWGKEEYEKISIEHCVVQPQTIYSGSNNNRQIVANAIVFFYAKITSPMPVLNPKHVGSTLNFEGKDYSITQITDNRDPYSNEVWSYELEVL</sequence>
<accession>A0A4Z0JME7</accession>
<dbReference type="OrthoDB" id="2183780at2"/>
<dbReference type="RefSeq" id="WP_135371840.1">
    <property type="nucleotide sequence ID" value="NZ_RKLY01000007.1"/>
</dbReference>
<organism evidence="1 2">
    <name type="scientific">Companilactobacillus suantsaicola</name>
    <dbReference type="NCBI Taxonomy" id="2487723"/>
    <lineage>
        <taxon>Bacteria</taxon>
        <taxon>Bacillati</taxon>
        <taxon>Bacillota</taxon>
        <taxon>Bacilli</taxon>
        <taxon>Lactobacillales</taxon>
        <taxon>Lactobacillaceae</taxon>
        <taxon>Companilactobacillus</taxon>
    </lineage>
</organism>
<dbReference type="InterPro" id="IPR019612">
    <property type="entry name" value="Minor_capsid_put"/>
</dbReference>
<proteinExistence type="predicted"/>
<dbReference type="EMBL" id="RKLY01000007">
    <property type="protein sequence ID" value="TGD24167.1"/>
    <property type="molecule type" value="Genomic_DNA"/>
</dbReference>
<keyword evidence="2" id="KW-1185">Reference proteome</keyword>
<gene>
    <name evidence="1" type="ORF">EGT49_03820</name>
</gene>
<evidence type="ECO:0000313" key="1">
    <source>
        <dbReference type="EMBL" id="TGD24167.1"/>
    </source>
</evidence>
<comment type="caution">
    <text evidence="1">The sequence shown here is derived from an EMBL/GenBank/DDBJ whole genome shotgun (WGS) entry which is preliminary data.</text>
</comment>